<dbReference type="EMBL" id="DMDD01000155">
    <property type="protein sequence ID" value="HAF72619.1"/>
    <property type="molecule type" value="Genomic_DNA"/>
</dbReference>
<organism evidence="2 3">
    <name type="scientific">Corynebacterium variabile</name>
    <dbReference type="NCBI Taxonomy" id="1727"/>
    <lineage>
        <taxon>Bacteria</taxon>
        <taxon>Bacillati</taxon>
        <taxon>Actinomycetota</taxon>
        <taxon>Actinomycetes</taxon>
        <taxon>Mycobacteriales</taxon>
        <taxon>Corynebacteriaceae</taxon>
        <taxon>Corynebacterium</taxon>
    </lineage>
</organism>
<evidence type="ECO:0000259" key="1">
    <source>
        <dbReference type="Pfam" id="PF03551"/>
    </source>
</evidence>
<dbReference type="InterPro" id="IPR036390">
    <property type="entry name" value="WH_DNA-bd_sf"/>
</dbReference>
<name>A0A3B9QUF8_9CORY</name>
<dbReference type="InterPro" id="IPR005149">
    <property type="entry name" value="Tscrpt_reg_PadR_N"/>
</dbReference>
<dbReference type="Proteomes" id="UP000260925">
    <property type="component" value="Unassembled WGS sequence"/>
</dbReference>
<dbReference type="Gene3D" id="1.10.10.10">
    <property type="entry name" value="Winged helix-like DNA-binding domain superfamily/Winged helix DNA-binding domain"/>
    <property type="match status" value="1"/>
</dbReference>
<evidence type="ECO:0000313" key="3">
    <source>
        <dbReference type="Proteomes" id="UP000260925"/>
    </source>
</evidence>
<feature type="domain" description="Transcription regulator PadR N-terminal" evidence="1">
    <location>
        <begin position="99"/>
        <end position="166"/>
    </location>
</feature>
<dbReference type="SUPFAM" id="SSF46785">
    <property type="entry name" value="Winged helix' DNA-binding domain"/>
    <property type="match status" value="1"/>
</dbReference>
<protein>
    <submittedName>
        <fullName evidence="2">PadR family transcriptional regulator</fullName>
    </submittedName>
</protein>
<evidence type="ECO:0000313" key="2">
    <source>
        <dbReference type="EMBL" id="HAF72619.1"/>
    </source>
</evidence>
<accession>A0A3B9QUF8</accession>
<dbReference type="Pfam" id="PF03551">
    <property type="entry name" value="PadR"/>
    <property type="match status" value="1"/>
</dbReference>
<dbReference type="PANTHER" id="PTHR43252">
    <property type="entry name" value="TRANSCRIPTIONAL REGULATOR YQJI"/>
    <property type="match status" value="1"/>
</dbReference>
<proteinExistence type="predicted"/>
<gene>
    <name evidence="2" type="ORF">DCL06_06825</name>
</gene>
<dbReference type="InterPro" id="IPR036388">
    <property type="entry name" value="WH-like_DNA-bd_sf"/>
</dbReference>
<sequence length="261" mass="27949">MQVSAGTGRVAAVAVGHNSQGNRRVSGVAWAVSPTTFTTTVTREGTDMTDRKPSEEPQDFNGLFDMIRGLREDFAARRPRLEISKDAADRSTRDIRAAVLSVLATTPATGAGVIRAITERSTDDWEPAAAEVYPTLQLLVDEGLATVAEEEGRRTFTLTEAGEDEASASDDDDEDADDWAGFFAPFSRFAGHTPFAGGFAGARGELPKAGAKLVQAAHQVLLSGDEAQMEKVTALLDETRRKIYGILAEETAEETPENTGE</sequence>
<comment type="caution">
    <text evidence="2">The sequence shown here is derived from an EMBL/GenBank/DDBJ whole genome shotgun (WGS) entry which is preliminary data.</text>
</comment>
<reference evidence="2 3" key="1">
    <citation type="journal article" date="2018" name="Nat. Biotechnol.">
        <title>A standardized bacterial taxonomy based on genome phylogeny substantially revises the tree of life.</title>
        <authorList>
            <person name="Parks D.H."/>
            <person name="Chuvochina M."/>
            <person name="Waite D.W."/>
            <person name="Rinke C."/>
            <person name="Skarshewski A."/>
            <person name="Chaumeil P.A."/>
            <person name="Hugenholtz P."/>
        </authorList>
    </citation>
    <scope>NUCLEOTIDE SEQUENCE [LARGE SCALE GENOMIC DNA]</scope>
    <source>
        <strain evidence="2">UBA9851</strain>
    </source>
</reference>
<dbReference type="PANTHER" id="PTHR43252:SF2">
    <property type="entry name" value="TRANSCRIPTION REGULATOR, PADR-LIKE FAMILY"/>
    <property type="match status" value="1"/>
</dbReference>
<dbReference type="AlphaFoldDB" id="A0A3B9QUF8"/>